<gene>
    <name evidence="3" type="primary">LOC110768816</name>
</gene>
<accession>A0A6P5TN07</accession>
<evidence type="ECO:0000313" key="3">
    <source>
        <dbReference type="RefSeq" id="XP_021828366.1"/>
    </source>
</evidence>
<dbReference type="GeneID" id="110768816"/>
<feature type="compositionally biased region" description="Low complexity" evidence="1">
    <location>
        <begin position="133"/>
        <end position="148"/>
    </location>
</feature>
<feature type="compositionally biased region" description="Low complexity" evidence="1">
    <location>
        <begin position="157"/>
        <end position="167"/>
    </location>
</feature>
<reference evidence="3" key="1">
    <citation type="submission" date="2025-08" db="UniProtKB">
        <authorList>
            <consortium name="RefSeq"/>
        </authorList>
    </citation>
    <scope>IDENTIFICATION</scope>
</reference>
<protein>
    <submittedName>
        <fullName evidence="3">Ethylene-responsive transcription factor 1A-like</fullName>
    </submittedName>
</protein>
<sequence>MFGEISLESDFALLESIRQHLLDDNFDNVLEESSPTGSGNPPPMFCRSFSFSALFSEESWSDMPLNVDDNNDVVVSSGSTDSGWSPSSDHSHIDVVETTPVKPEPQEVVLEGIEVARETHAPSSGRHFRGVYSTGESSSSSASSDSGSPRPKRRNTGVSSVAGAESGSESLVEMVEMSQLAVVDQWLNDLNTAVFPMPHEL</sequence>
<name>A0A6P5TN07_PRUAV</name>
<evidence type="ECO:0000256" key="1">
    <source>
        <dbReference type="SAM" id="MobiDB-lite"/>
    </source>
</evidence>
<feature type="region of interest" description="Disordered" evidence="1">
    <location>
        <begin position="117"/>
        <end position="167"/>
    </location>
</feature>
<organism evidence="2 3">
    <name type="scientific">Prunus avium</name>
    <name type="common">Cherry</name>
    <name type="synonym">Cerasus avium</name>
    <dbReference type="NCBI Taxonomy" id="42229"/>
    <lineage>
        <taxon>Eukaryota</taxon>
        <taxon>Viridiplantae</taxon>
        <taxon>Streptophyta</taxon>
        <taxon>Embryophyta</taxon>
        <taxon>Tracheophyta</taxon>
        <taxon>Spermatophyta</taxon>
        <taxon>Magnoliopsida</taxon>
        <taxon>eudicotyledons</taxon>
        <taxon>Gunneridae</taxon>
        <taxon>Pentapetalae</taxon>
        <taxon>rosids</taxon>
        <taxon>fabids</taxon>
        <taxon>Rosales</taxon>
        <taxon>Rosaceae</taxon>
        <taxon>Amygdaloideae</taxon>
        <taxon>Amygdaleae</taxon>
        <taxon>Prunus</taxon>
    </lineage>
</organism>
<proteinExistence type="predicted"/>
<dbReference type="KEGG" id="pavi:110768816"/>
<dbReference type="RefSeq" id="XP_021828366.1">
    <property type="nucleotide sequence ID" value="XM_021972674.1"/>
</dbReference>
<keyword evidence="2" id="KW-1185">Reference proteome</keyword>
<dbReference type="Proteomes" id="UP000515124">
    <property type="component" value="Unplaced"/>
</dbReference>
<dbReference type="AlphaFoldDB" id="A0A6P5TN07"/>
<evidence type="ECO:0000313" key="2">
    <source>
        <dbReference type="Proteomes" id="UP000515124"/>
    </source>
</evidence>